<sequence>MQTAAAAAEEAAATIPLAPLPPQSILYPHKKREARAELQDDQKPFASTPAGSEDQTSTDSSSPTSSSSWEHNTPLTSSPFPVTLPKSSWPVSEPESALTDRAANQSNTTGVVCSIPQARRALTPPRRQPVLALACWLTGLPRRASGRREEKRVTSTGKATLDSLAQAGVSQSVTG</sequence>
<dbReference type="AlphaFoldDB" id="A0A9D4TDY0"/>
<reference evidence="2" key="1">
    <citation type="journal article" date="2020" name="Cell">
        <title>Large-Scale Comparative Analyses of Tick Genomes Elucidate Their Genetic Diversity and Vector Capacities.</title>
        <authorList>
            <consortium name="Tick Genome and Microbiome Consortium (TIGMIC)"/>
            <person name="Jia N."/>
            <person name="Wang J."/>
            <person name="Shi W."/>
            <person name="Du L."/>
            <person name="Sun Y."/>
            <person name="Zhan W."/>
            <person name="Jiang J.F."/>
            <person name="Wang Q."/>
            <person name="Zhang B."/>
            <person name="Ji P."/>
            <person name="Bell-Sakyi L."/>
            <person name="Cui X.M."/>
            <person name="Yuan T.T."/>
            <person name="Jiang B.G."/>
            <person name="Yang W.F."/>
            <person name="Lam T.T."/>
            <person name="Chang Q.C."/>
            <person name="Ding S.J."/>
            <person name="Wang X.J."/>
            <person name="Zhu J.G."/>
            <person name="Ruan X.D."/>
            <person name="Zhao L."/>
            <person name="Wei J.T."/>
            <person name="Ye R.Z."/>
            <person name="Que T.C."/>
            <person name="Du C.H."/>
            <person name="Zhou Y.H."/>
            <person name="Cheng J.X."/>
            <person name="Dai P.F."/>
            <person name="Guo W.B."/>
            <person name="Han X.H."/>
            <person name="Huang E.J."/>
            <person name="Li L.F."/>
            <person name="Wei W."/>
            <person name="Gao Y.C."/>
            <person name="Liu J.Z."/>
            <person name="Shao H.Z."/>
            <person name="Wang X."/>
            <person name="Wang C.C."/>
            <person name="Yang T.C."/>
            <person name="Huo Q.B."/>
            <person name="Li W."/>
            <person name="Chen H.Y."/>
            <person name="Chen S.E."/>
            <person name="Zhou L.G."/>
            <person name="Ni X.B."/>
            <person name="Tian J.H."/>
            <person name="Sheng Y."/>
            <person name="Liu T."/>
            <person name="Pan Y.S."/>
            <person name="Xia L.Y."/>
            <person name="Li J."/>
            <person name="Zhao F."/>
            <person name="Cao W.C."/>
        </authorList>
    </citation>
    <scope>NUCLEOTIDE SEQUENCE</scope>
    <source>
        <strain evidence="2">Rsan-2018</strain>
    </source>
</reference>
<comment type="caution">
    <text evidence="2">The sequence shown here is derived from an EMBL/GenBank/DDBJ whole genome shotgun (WGS) entry which is preliminary data.</text>
</comment>
<organism evidence="2 3">
    <name type="scientific">Rhipicephalus sanguineus</name>
    <name type="common">Brown dog tick</name>
    <name type="synonym">Ixodes sanguineus</name>
    <dbReference type="NCBI Taxonomy" id="34632"/>
    <lineage>
        <taxon>Eukaryota</taxon>
        <taxon>Metazoa</taxon>
        <taxon>Ecdysozoa</taxon>
        <taxon>Arthropoda</taxon>
        <taxon>Chelicerata</taxon>
        <taxon>Arachnida</taxon>
        <taxon>Acari</taxon>
        <taxon>Parasitiformes</taxon>
        <taxon>Ixodida</taxon>
        <taxon>Ixodoidea</taxon>
        <taxon>Ixodidae</taxon>
        <taxon>Rhipicephalinae</taxon>
        <taxon>Rhipicephalus</taxon>
        <taxon>Rhipicephalus</taxon>
    </lineage>
</organism>
<protein>
    <submittedName>
        <fullName evidence="2">Uncharacterized protein</fullName>
    </submittedName>
</protein>
<feature type="compositionally biased region" description="Polar residues" evidence="1">
    <location>
        <begin position="69"/>
        <end position="90"/>
    </location>
</feature>
<dbReference type="Proteomes" id="UP000821837">
    <property type="component" value="Unassembled WGS sequence"/>
</dbReference>
<feature type="compositionally biased region" description="Basic and acidic residues" evidence="1">
    <location>
        <begin position="34"/>
        <end position="43"/>
    </location>
</feature>
<reference evidence="2" key="2">
    <citation type="submission" date="2021-09" db="EMBL/GenBank/DDBJ databases">
        <authorList>
            <person name="Jia N."/>
            <person name="Wang J."/>
            <person name="Shi W."/>
            <person name="Du L."/>
            <person name="Sun Y."/>
            <person name="Zhan W."/>
            <person name="Jiang J."/>
            <person name="Wang Q."/>
            <person name="Zhang B."/>
            <person name="Ji P."/>
            <person name="Sakyi L.B."/>
            <person name="Cui X."/>
            <person name="Yuan T."/>
            <person name="Jiang B."/>
            <person name="Yang W."/>
            <person name="Lam T.T.-Y."/>
            <person name="Chang Q."/>
            <person name="Ding S."/>
            <person name="Wang X."/>
            <person name="Zhu J."/>
            <person name="Ruan X."/>
            <person name="Zhao L."/>
            <person name="Wei J."/>
            <person name="Que T."/>
            <person name="Du C."/>
            <person name="Cheng J."/>
            <person name="Dai P."/>
            <person name="Han X."/>
            <person name="Huang E."/>
            <person name="Gao Y."/>
            <person name="Liu J."/>
            <person name="Shao H."/>
            <person name="Ye R."/>
            <person name="Li L."/>
            <person name="Wei W."/>
            <person name="Wang X."/>
            <person name="Wang C."/>
            <person name="Huo Q."/>
            <person name="Li W."/>
            <person name="Guo W."/>
            <person name="Chen H."/>
            <person name="Chen S."/>
            <person name="Zhou L."/>
            <person name="Zhou L."/>
            <person name="Ni X."/>
            <person name="Tian J."/>
            <person name="Zhou Y."/>
            <person name="Sheng Y."/>
            <person name="Liu T."/>
            <person name="Pan Y."/>
            <person name="Xia L."/>
            <person name="Li J."/>
            <person name="Zhao F."/>
            <person name="Cao W."/>
        </authorList>
    </citation>
    <scope>NUCLEOTIDE SEQUENCE</scope>
    <source>
        <strain evidence="2">Rsan-2018</strain>
        <tissue evidence="2">Larvae</tissue>
    </source>
</reference>
<feature type="compositionally biased region" description="Low complexity" evidence="1">
    <location>
        <begin position="57"/>
        <end position="68"/>
    </location>
</feature>
<feature type="region of interest" description="Disordered" evidence="1">
    <location>
        <begin position="1"/>
        <end position="109"/>
    </location>
</feature>
<proteinExistence type="predicted"/>
<evidence type="ECO:0000256" key="1">
    <source>
        <dbReference type="SAM" id="MobiDB-lite"/>
    </source>
</evidence>
<feature type="compositionally biased region" description="Low complexity" evidence="1">
    <location>
        <begin position="1"/>
        <end position="17"/>
    </location>
</feature>
<evidence type="ECO:0000313" key="2">
    <source>
        <dbReference type="EMBL" id="KAH7986814.1"/>
    </source>
</evidence>
<feature type="region of interest" description="Disordered" evidence="1">
    <location>
        <begin position="143"/>
        <end position="175"/>
    </location>
</feature>
<gene>
    <name evidence="2" type="ORF">HPB52_024715</name>
</gene>
<accession>A0A9D4TDY0</accession>
<name>A0A9D4TDY0_RHISA</name>
<keyword evidence="3" id="KW-1185">Reference proteome</keyword>
<dbReference type="EMBL" id="JABSTV010000266">
    <property type="protein sequence ID" value="KAH7986814.1"/>
    <property type="molecule type" value="Genomic_DNA"/>
</dbReference>
<evidence type="ECO:0000313" key="3">
    <source>
        <dbReference type="Proteomes" id="UP000821837"/>
    </source>
</evidence>